<sequence length="313" mass="35668">MRLVSLVLISFIATNTGAIYTPKVHQIEKRGLPLPAEDNSNKPPLPAENNSNEPPLPAEDNSNKPPLPAENNSNEPSSSQPNPADANEQSESSQNVPIETAQEASPSLTEQTYEAHMEELWDINSLVKQVVKSVTRIKKADYTPKHKVNQKAAIQRSIGYLKELTDIGERMMKAWGTMPKESKFKNRDGLLRSLLKVDEFRIIGENALVRDPDNPKKGRKGRKGRKDLVTSKEILDDQEKKLHKTAILEEDEEEEEEQDDEEEEEEDEQDDQEEDDDEYYDCNDCSDDYDEKEEGDYHDCNDDISNEKEKESH</sequence>
<feature type="region of interest" description="Disordered" evidence="1">
    <location>
        <begin position="209"/>
        <end position="313"/>
    </location>
</feature>
<evidence type="ECO:0000256" key="1">
    <source>
        <dbReference type="SAM" id="MobiDB-lite"/>
    </source>
</evidence>
<evidence type="ECO:0000256" key="2">
    <source>
        <dbReference type="SAM" id="SignalP"/>
    </source>
</evidence>
<accession>A0ABQ8FLH2</accession>
<feature type="compositionally biased region" description="Low complexity" evidence="1">
    <location>
        <begin position="69"/>
        <end position="84"/>
    </location>
</feature>
<evidence type="ECO:0000313" key="3">
    <source>
        <dbReference type="EMBL" id="KAH6600345.1"/>
    </source>
</evidence>
<organism evidence="3 4">
    <name type="scientific">Batrachochytrium salamandrivorans</name>
    <dbReference type="NCBI Taxonomy" id="1357716"/>
    <lineage>
        <taxon>Eukaryota</taxon>
        <taxon>Fungi</taxon>
        <taxon>Fungi incertae sedis</taxon>
        <taxon>Chytridiomycota</taxon>
        <taxon>Chytridiomycota incertae sedis</taxon>
        <taxon>Chytridiomycetes</taxon>
        <taxon>Rhizophydiales</taxon>
        <taxon>Rhizophydiales incertae sedis</taxon>
        <taxon>Batrachochytrium</taxon>
    </lineage>
</organism>
<feature type="region of interest" description="Disordered" evidence="1">
    <location>
        <begin position="33"/>
        <end position="109"/>
    </location>
</feature>
<feature type="compositionally biased region" description="Acidic residues" evidence="1">
    <location>
        <begin position="248"/>
        <end position="294"/>
    </location>
</feature>
<dbReference type="EMBL" id="JAFCIX010000040">
    <property type="protein sequence ID" value="KAH6600345.1"/>
    <property type="molecule type" value="Genomic_DNA"/>
</dbReference>
<evidence type="ECO:0000313" key="4">
    <source>
        <dbReference type="Proteomes" id="UP001648503"/>
    </source>
</evidence>
<protein>
    <submittedName>
        <fullName evidence="3">Uncharacterized protein</fullName>
    </submittedName>
</protein>
<gene>
    <name evidence="3" type="ORF">BASA50_002356</name>
</gene>
<feature type="compositionally biased region" description="Polar residues" evidence="1">
    <location>
        <begin position="87"/>
        <end position="109"/>
    </location>
</feature>
<reference evidence="3 4" key="1">
    <citation type="submission" date="2021-02" db="EMBL/GenBank/DDBJ databases">
        <title>Variation within the Batrachochytrium salamandrivorans European outbreak.</title>
        <authorList>
            <person name="Kelly M."/>
            <person name="Pasmans F."/>
            <person name="Shea T.P."/>
            <person name="Munoz J.F."/>
            <person name="Carranza S."/>
            <person name="Cuomo C.A."/>
            <person name="Martel A."/>
        </authorList>
    </citation>
    <scope>NUCLEOTIDE SEQUENCE [LARGE SCALE GENOMIC DNA]</scope>
    <source>
        <strain evidence="3 4">AMFP18/2</strain>
    </source>
</reference>
<feature type="compositionally biased region" description="Basic and acidic residues" evidence="1">
    <location>
        <begin position="295"/>
        <end position="313"/>
    </location>
</feature>
<feature type="compositionally biased region" description="Basic and acidic residues" evidence="1">
    <location>
        <begin position="226"/>
        <end position="240"/>
    </location>
</feature>
<keyword evidence="2" id="KW-0732">Signal</keyword>
<dbReference type="Proteomes" id="UP001648503">
    <property type="component" value="Unassembled WGS sequence"/>
</dbReference>
<proteinExistence type="predicted"/>
<feature type="signal peptide" evidence="2">
    <location>
        <begin position="1"/>
        <end position="18"/>
    </location>
</feature>
<name>A0ABQ8FLH2_9FUNG</name>
<comment type="caution">
    <text evidence="3">The sequence shown here is derived from an EMBL/GenBank/DDBJ whole genome shotgun (WGS) entry which is preliminary data.</text>
</comment>
<feature type="chain" id="PRO_5046260748" evidence="2">
    <location>
        <begin position="19"/>
        <end position="313"/>
    </location>
</feature>
<keyword evidence="4" id="KW-1185">Reference proteome</keyword>